<evidence type="ECO:0000313" key="1">
    <source>
        <dbReference type="EMBL" id="RXH57154.1"/>
    </source>
</evidence>
<dbReference type="EMBL" id="RDSM01000001">
    <property type="protein sequence ID" value="RXH57154.1"/>
    <property type="molecule type" value="Genomic_DNA"/>
</dbReference>
<organism evidence="1 2">
    <name type="scientific">Granulicella sibirica</name>
    <dbReference type="NCBI Taxonomy" id="2479048"/>
    <lineage>
        <taxon>Bacteria</taxon>
        <taxon>Pseudomonadati</taxon>
        <taxon>Acidobacteriota</taxon>
        <taxon>Terriglobia</taxon>
        <taxon>Terriglobales</taxon>
        <taxon>Acidobacteriaceae</taxon>
        <taxon>Granulicella</taxon>
    </lineage>
</organism>
<dbReference type="InterPro" id="IPR025737">
    <property type="entry name" value="FApF"/>
</dbReference>
<protein>
    <submittedName>
        <fullName evidence="1">Uncharacterized protein</fullName>
    </submittedName>
</protein>
<name>A0A4V1L5W2_9BACT</name>
<comment type="caution">
    <text evidence="1">The sequence shown here is derived from an EMBL/GenBank/DDBJ whole genome shotgun (WGS) entry which is preliminary data.</text>
</comment>
<sequence>MWTPSRNQRRFTREAGRTDSAPRWAEMLRDFGPAGLRTGSQLQPQALLRLVRLTAFAYQVRMFVSPSACLRAAVSAWACSCANQSSCGIPTLVACPVGCIRQKSWGWNRITGKPIGEPRPCRFDQLPHYFPEIPLMPSLRAIRALSLAALLVISVDLGRAQEESDTVGCFSRNVTVSTDRPTYSNATQTAQCGVMEVMGGMDRVWVGRGLHQDDVVQALQFGLTPSMDLHYSGNLYFGDGTHSGSLSGVSDSYAGVRYRLTQQTHSVPSFGLFYTVKVPTASPLFGMSTGRYDHFLSFLVSKDLPKVHLDFNVTEQMEGRPGAAGHDYNDAYVLFATVPLSKRLSLLGGGYGFRALNAAAPAYAVTSVGFDYQVNQRLILDVSIDEGVTSGAPRKRLGFGFTYAYANAYRIFSHPQERTW</sequence>
<accession>A0A4V1L5W2</accession>
<proteinExistence type="predicted"/>
<reference evidence="2" key="2">
    <citation type="submission" date="2019-02" db="EMBL/GenBank/DDBJ databases">
        <title>Granulicella sibirica sp. nov., a psychrotolerant acidobacterium isolated from an organic soil layer in forested tundra, West Siberia.</title>
        <authorList>
            <person name="Oshkin I.Y."/>
            <person name="Kulichevskaya I.S."/>
            <person name="Rijpstra W.I.C."/>
            <person name="Sinninghe Damste J.S."/>
            <person name="Rakitin A.L."/>
            <person name="Ravin N.V."/>
            <person name="Dedysh S.N."/>
        </authorList>
    </citation>
    <scope>NUCLEOTIDE SEQUENCE [LARGE SCALE GENOMIC DNA]</scope>
    <source>
        <strain evidence="2">AF10</strain>
    </source>
</reference>
<dbReference type="Pfam" id="PF13557">
    <property type="entry name" value="Phenol_MetA_deg"/>
    <property type="match status" value="1"/>
</dbReference>
<evidence type="ECO:0000313" key="2">
    <source>
        <dbReference type="Proteomes" id="UP000289437"/>
    </source>
</evidence>
<reference evidence="1 2" key="1">
    <citation type="submission" date="2018-11" db="EMBL/GenBank/DDBJ databases">
        <authorList>
            <person name="Mardanov A.V."/>
            <person name="Ravin N.V."/>
            <person name="Dedysh S.N."/>
        </authorList>
    </citation>
    <scope>NUCLEOTIDE SEQUENCE [LARGE SCALE GENOMIC DNA]</scope>
    <source>
        <strain evidence="1 2">AF10</strain>
    </source>
</reference>
<dbReference type="Proteomes" id="UP000289437">
    <property type="component" value="Unassembled WGS sequence"/>
</dbReference>
<dbReference type="AlphaFoldDB" id="A0A4V1L5W2"/>
<keyword evidence="2" id="KW-1185">Reference proteome</keyword>
<gene>
    <name evidence="1" type="ORF">GRAN_0464</name>
</gene>